<proteinExistence type="predicted"/>
<dbReference type="InterPro" id="IPR038765">
    <property type="entry name" value="Papain-like_cys_pep_sf"/>
</dbReference>
<sequence>MGSSGTAYAYDITCGAYGQTPSFACVSYTGYTGQQPWGYPVDANGHNCTNYVTYRLWQNGVTNPGNLGNAMDWDENATAYGIPVNNTAATGAVAVWEAYSGPALETGHVAYVEAVTSTYIDISEDNYGGTTMKKRFYVGQSGWPDHFIHFKDVPSTPPPPPPPPTTLNGSVVPMAGHWWSGDSGQDFAYVTKNADNGFSVAIQEQTSAGLQWKGVVWTEPGSSGVQFNNTLFIPVDVNNDGLLDLYYATSADWSQPGFTIGYMQNTGSGLTYGGTKQTFSNLALNDVKFLAGKWSSNGGPAFAYVTKNSDNGFSVATFAADSSGNLSWQGVKWTEPGSSGVQFNNTTFTPIDATGSGVDDLLYSSSTNPSSPGFSTGEMANDGTNPFTWAGTKMTQSSLALNQVRFIPAHWDGPGREAFAYVSQRPDGGFDMAVEGFDSSGNGSWQGIWFSAPNVPYASTVLVPADTRGNGYTDLYYATVSNGGSGFDTAVAYNYGNNSGLTYGGQQWDQTGLALNQTVFLPQF</sequence>
<dbReference type="SUPFAM" id="SSF54001">
    <property type="entry name" value="Cysteine proteinases"/>
    <property type="match status" value="1"/>
</dbReference>
<reference evidence="3" key="1">
    <citation type="journal article" date="2019" name="Int. J. Syst. Evol. Microbiol.">
        <title>The Global Catalogue of Microorganisms (GCM) 10K type strain sequencing project: providing services to taxonomists for standard genome sequencing and annotation.</title>
        <authorList>
            <consortium name="The Broad Institute Genomics Platform"/>
            <consortium name="The Broad Institute Genome Sequencing Center for Infectious Disease"/>
            <person name="Wu L."/>
            <person name="Ma J."/>
        </authorList>
    </citation>
    <scope>NUCLEOTIDE SEQUENCE [LARGE SCALE GENOMIC DNA]</scope>
    <source>
        <strain evidence="3">JCM 16014</strain>
    </source>
</reference>
<dbReference type="Proteomes" id="UP001500751">
    <property type="component" value="Unassembled WGS sequence"/>
</dbReference>
<evidence type="ECO:0000313" key="3">
    <source>
        <dbReference type="Proteomes" id="UP001500751"/>
    </source>
</evidence>
<accession>A0ABP5GK94</accession>
<dbReference type="Pfam" id="PF05257">
    <property type="entry name" value="CHAP"/>
    <property type="match status" value="1"/>
</dbReference>
<feature type="domain" description="Peptidase C51" evidence="1">
    <location>
        <begin position="23"/>
        <end position="149"/>
    </location>
</feature>
<name>A0ABP5GK94_9ACTN</name>
<dbReference type="EMBL" id="BAAAQN010000046">
    <property type="protein sequence ID" value="GAA2048970.1"/>
    <property type="molecule type" value="Genomic_DNA"/>
</dbReference>
<dbReference type="PROSITE" id="PS50911">
    <property type="entry name" value="CHAP"/>
    <property type="match status" value="1"/>
</dbReference>
<gene>
    <name evidence="2" type="ORF">GCM10009839_63410</name>
</gene>
<dbReference type="Gene3D" id="3.90.1720.10">
    <property type="entry name" value="endopeptidase domain like (from Nostoc punctiforme)"/>
    <property type="match status" value="1"/>
</dbReference>
<evidence type="ECO:0000313" key="2">
    <source>
        <dbReference type="EMBL" id="GAA2048970.1"/>
    </source>
</evidence>
<keyword evidence="3" id="KW-1185">Reference proteome</keyword>
<protein>
    <recommendedName>
        <fullName evidence="1">Peptidase C51 domain-containing protein</fullName>
    </recommendedName>
</protein>
<comment type="caution">
    <text evidence="2">The sequence shown here is derived from an EMBL/GenBank/DDBJ whole genome shotgun (WGS) entry which is preliminary data.</text>
</comment>
<evidence type="ECO:0000259" key="1">
    <source>
        <dbReference type="PROSITE" id="PS50911"/>
    </source>
</evidence>
<organism evidence="2 3">
    <name type="scientific">Catenulispora yoronensis</name>
    <dbReference type="NCBI Taxonomy" id="450799"/>
    <lineage>
        <taxon>Bacteria</taxon>
        <taxon>Bacillati</taxon>
        <taxon>Actinomycetota</taxon>
        <taxon>Actinomycetes</taxon>
        <taxon>Catenulisporales</taxon>
        <taxon>Catenulisporaceae</taxon>
        <taxon>Catenulispora</taxon>
    </lineage>
</organism>
<dbReference type="InterPro" id="IPR007921">
    <property type="entry name" value="CHAP_dom"/>
</dbReference>